<dbReference type="AlphaFoldDB" id="A0A9W4JMS9"/>
<sequence>MTSIGLDTKSDPSEGLKHSTTVGSITYVSPEESRRVRRKVDLILLPILGFCYFLQFLDKQTLSYASLLGMIEDTHLAGTQFSWTGSIFYFGFIFWSYPTMYLSVRLPIGKYLGATVYDF</sequence>
<protein>
    <recommendedName>
        <fullName evidence="9">Major facilitator superfamily (MFS) profile domain-containing protein</fullName>
    </recommendedName>
</protein>
<evidence type="ECO:0000313" key="8">
    <source>
        <dbReference type="Proteomes" id="UP001152646"/>
    </source>
</evidence>
<comment type="subcellular location">
    <subcellularLocation>
        <location evidence="1">Membrane</location>
        <topology evidence="1">Multi-pass membrane protein</topology>
    </subcellularLocation>
</comment>
<feature type="transmembrane region" description="Helical" evidence="6">
    <location>
        <begin position="40"/>
        <end position="57"/>
    </location>
</feature>
<comment type="caution">
    <text evidence="7">The sequence shown here is derived from an EMBL/GenBank/DDBJ whole genome shotgun (WGS) entry which is preliminary data.</text>
</comment>
<dbReference type="GO" id="GO:0016020">
    <property type="term" value="C:membrane"/>
    <property type="evidence" value="ECO:0007669"/>
    <property type="project" value="UniProtKB-SubCell"/>
</dbReference>
<evidence type="ECO:0000256" key="1">
    <source>
        <dbReference type="ARBA" id="ARBA00004141"/>
    </source>
</evidence>
<evidence type="ECO:0000256" key="2">
    <source>
        <dbReference type="ARBA" id="ARBA00022448"/>
    </source>
</evidence>
<keyword evidence="4 6" id="KW-1133">Transmembrane helix</keyword>
<dbReference type="GO" id="GO:0022857">
    <property type="term" value="F:transmembrane transporter activity"/>
    <property type="evidence" value="ECO:0007669"/>
    <property type="project" value="TreeGrafter"/>
</dbReference>
<name>A0A9W4JMS9_9EURO</name>
<dbReference type="Gene3D" id="1.20.1250.20">
    <property type="entry name" value="MFS general substrate transporter like domains"/>
    <property type="match status" value="1"/>
</dbReference>
<feature type="transmembrane region" description="Helical" evidence="6">
    <location>
        <begin position="77"/>
        <end position="97"/>
    </location>
</feature>
<evidence type="ECO:0000256" key="6">
    <source>
        <dbReference type="SAM" id="Phobius"/>
    </source>
</evidence>
<evidence type="ECO:0000256" key="3">
    <source>
        <dbReference type="ARBA" id="ARBA00022692"/>
    </source>
</evidence>
<dbReference type="OrthoDB" id="4369059at2759"/>
<organism evidence="7 8">
    <name type="scientific">Penicillium salamii</name>
    <dbReference type="NCBI Taxonomy" id="1612424"/>
    <lineage>
        <taxon>Eukaryota</taxon>
        <taxon>Fungi</taxon>
        <taxon>Dikarya</taxon>
        <taxon>Ascomycota</taxon>
        <taxon>Pezizomycotina</taxon>
        <taxon>Eurotiomycetes</taxon>
        <taxon>Eurotiomycetidae</taxon>
        <taxon>Eurotiales</taxon>
        <taxon>Aspergillaceae</taxon>
        <taxon>Penicillium</taxon>
    </lineage>
</organism>
<proteinExistence type="predicted"/>
<accession>A0A9W4JMS9</accession>
<keyword evidence="5 6" id="KW-0472">Membrane</keyword>
<evidence type="ECO:0000256" key="4">
    <source>
        <dbReference type="ARBA" id="ARBA00022989"/>
    </source>
</evidence>
<dbReference type="SUPFAM" id="SSF103473">
    <property type="entry name" value="MFS general substrate transporter"/>
    <property type="match status" value="1"/>
</dbReference>
<dbReference type="InterPro" id="IPR036259">
    <property type="entry name" value="MFS_trans_sf"/>
</dbReference>
<gene>
    <name evidence="7" type="ORF">PSALAMII_LOCUS8208</name>
</gene>
<dbReference type="PANTHER" id="PTHR43791">
    <property type="entry name" value="PERMEASE-RELATED"/>
    <property type="match status" value="1"/>
</dbReference>
<dbReference type="Proteomes" id="UP001152646">
    <property type="component" value="Unassembled WGS sequence"/>
</dbReference>
<evidence type="ECO:0000313" key="7">
    <source>
        <dbReference type="EMBL" id="CAG8401901.1"/>
    </source>
</evidence>
<keyword evidence="3 6" id="KW-0812">Transmembrane</keyword>
<evidence type="ECO:0000256" key="5">
    <source>
        <dbReference type="ARBA" id="ARBA00023136"/>
    </source>
</evidence>
<dbReference type="EMBL" id="CAJVPA010000206">
    <property type="protein sequence ID" value="CAG8401901.1"/>
    <property type="molecule type" value="Genomic_DNA"/>
</dbReference>
<dbReference type="PANTHER" id="PTHR43791:SF103">
    <property type="entry name" value="MAJOR FACILITATOR SUPERFAMILY (MFS) PROFILE DOMAIN-CONTAINING PROTEIN-RELATED"/>
    <property type="match status" value="1"/>
</dbReference>
<keyword evidence="2" id="KW-0813">Transport</keyword>
<reference evidence="7" key="1">
    <citation type="submission" date="2021-07" db="EMBL/GenBank/DDBJ databases">
        <authorList>
            <person name="Branca A.L. A."/>
        </authorList>
    </citation>
    <scope>NUCLEOTIDE SEQUENCE</scope>
</reference>
<evidence type="ECO:0008006" key="9">
    <source>
        <dbReference type="Google" id="ProtNLM"/>
    </source>
</evidence>